<accession>N1PDW0</accession>
<gene>
    <name evidence="7" type="ORF">DOTSEDRAFT_136921</name>
</gene>
<reference evidence="7 8" key="2">
    <citation type="journal article" date="2012" name="PLoS Pathog.">
        <title>Diverse lifestyles and strategies of plant pathogenesis encoded in the genomes of eighteen Dothideomycetes fungi.</title>
        <authorList>
            <person name="Ohm R.A."/>
            <person name="Feau N."/>
            <person name="Henrissat B."/>
            <person name="Schoch C.L."/>
            <person name="Horwitz B.A."/>
            <person name="Barry K.W."/>
            <person name="Condon B.J."/>
            <person name="Copeland A.C."/>
            <person name="Dhillon B."/>
            <person name="Glaser F."/>
            <person name="Hesse C.N."/>
            <person name="Kosti I."/>
            <person name="LaButti K."/>
            <person name="Lindquist E.A."/>
            <person name="Lucas S."/>
            <person name="Salamov A.A."/>
            <person name="Bradshaw R.E."/>
            <person name="Ciuffetti L."/>
            <person name="Hamelin R.C."/>
            <person name="Kema G.H.J."/>
            <person name="Lawrence C."/>
            <person name="Scott J.A."/>
            <person name="Spatafora J.W."/>
            <person name="Turgeon B.G."/>
            <person name="de Wit P.J.G.M."/>
            <person name="Zhong S."/>
            <person name="Goodwin S.B."/>
            <person name="Grigoriev I.V."/>
        </authorList>
    </citation>
    <scope>NUCLEOTIDE SEQUENCE [LARGE SCALE GENOMIC DNA]</scope>
    <source>
        <strain evidence="8">NZE10 / CBS 128990</strain>
    </source>
</reference>
<dbReference type="STRING" id="675120.N1PDW0"/>
<dbReference type="AlphaFoldDB" id="N1PDW0"/>
<keyword evidence="3" id="KW-0274">FAD</keyword>
<dbReference type="InterPro" id="IPR036188">
    <property type="entry name" value="FAD/NAD-bd_sf"/>
</dbReference>
<keyword evidence="4" id="KW-0560">Oxidoreductase</keyword>
<comment type="similarity">
    <text evidence="1">Belongs to the paxM FAD-dependent monooxygenase family.</text>
</comment>
<evidence type="ECO:0000256" key="3">
    <source>
        <dbReference type="ARBA" id="ARBA00022827"/>
    </source>
</evidence>
<dbReference type="Proteomes" id="UP000016933">
    <property type="component" value="Unassembled WGS sequence"/>
</dbReference>
<protein>
    <submittedName>
        <fullName evidence="7">FAD-binding domain-containing protein</fullName>
    </submittedName>
</protein>
<evidence type="ECO:0000256" key="4">
    <source>
        <dbReference type="ARBA" id="ARBA00023002"/>
    </source>
</evidence>
<keyword evidence="2" id="KW-0285">Flavoprotein</keyword>
<dbReference type="HOGENOM" id="CLU_009665_19_0_1"/>
<dbReference type="EMBL" id="KB446543">
    <property type="protein sequence ID" value="EME40552.1"/>
    <property type="molecule type" value="Genomic_DNA"/>
</dbReference>
<dbReference type="GO" id="GO:0004497">
    <property type="term" value="F:monooxygenase activity"/>
    <property type="evidence" value="ECO:0007669"/>
    <property type="project" value="UniProtKB-KW"/>
</dbReference>
<dbReference type="OrthoDB" id="9993796at2759"/>
<evidence type="ECO:0000313" key="8">
    <source>
        <dbReference type="Proteomes" id="UP000016933"/>
    </source>
</evidence>
<dbReference type="InterPro" id="IPR050493">
    <property type="entry name" value="FAD-dep_Monooxygenase_BioMet"/>
</dbReference>
<sequence length="438" mass="48128">MGLTVIIVGAGIGGLAAAVALRRAGHQVTVLEKHNSKSEVGFAVGLYPNPMRVLRSLDIDCKQIRLTPWLNTHFVKADQDPLEFLEQVTATEAEGLDDDYGAPYCSAHRVDLHETLRDHATKAEGAGRPVVIKEGQTVAEYDAESGSVKLQDGNVLEADVIVAADGVKSTAHVSIIGHEQPAVLTELSNVRFALPTEKFKEITALQLKPDTEKHPALYSGTSGARGLWRYPCRENTLQNFGLYELSDDPLTDEGKWRTQTKKEVAFERLKGFNDALHEVVRKADENEMYLWKVAERMPLPAWSKGKMTLLGDAAHPMKPTLGQGAAMAIEDAGVLGALLTDVNDSADVPARLKLYEEMRRPRASAAQLLSMPNAVSYKLSDEVQKALRDFVPEEELSDLPNIKRPNVAHFFFKFDCVAEARKVVSERYGGRMDSAVAV</sequence>
<dbReference type="PANTHER" id="PTHR13789:SF215">
    <property type="entry name" value="FAD-BINDING DOMAIN-CONTAINING PROTEIN-RELATED"/>
    <property type="match status" value="1"/>
</dbReference>
<feature type="domain" description="FAD-binding" evidence="6">
    <location>
        <begin position="4"/>
        <end position="366"/>
    </location>
</feature>
<dbReference type="PRINTS" id="PR00420">
    <property type="entry name" value="RNGMNOXGNASE"/>
</dbReference>
<name>N1PDW0_DOTSN</name>
<dbReference type="OMA" id="CRNDELG"/>
<proteinExistence type="inferred from homology"/>
<evidence type="ECO:0000256" key="1">
    <source>
        <dbReference type="ARBA" id="ARBA00007992"/>
    </source>
</evidence>
<evidence type="ECO:0000313" key="7">
    <source>
        <dbReference type="EMBL" id="EME40552.1"/>
    </source>
</evidence>
<keyword evidence="8" id="KW-1185">Reference proteome</keyword>
<organism evidence="7 8">
    <name type="scientific">Dothistroma septosporum (strain NZE10 / CBS 128990)</name>
    <name type="common">Red band needle blight fungus</name>
    <name type="synonym">Mycosphaerella pini</name>
    <dbReference type="NCBI Taxonomy" id="675120"/>
    <lineage>
        <taxon>Eukaryota</taxon>
        <taxon>Fungi</taxon>
        <taxon>Dikarya</taxon>
        <taxon>Ascomycota</taxon>
        <taxon>Pezizomycotina</taxon>
        <taxon>Dothideomycetes</taxon>
        <taxon>Dothideomycetidae</taxon>
        <taxon>Mycosphaerellales</taxon>
        <taxon>Mycosphaerellaceae</taxon>
        <taxon>Dothistroma</taxon>
    </lineage>
</organism>
<dbReference type="Pfam" id="PF01494">
    <property type="entry name" value="FAD_binding_3"/>
    <property type="match status" value="1"/>
</dbReference>
<dbReference type="eggNOG" id="KOG2614">
    <property type="taxonomic scope" value="Eukaryota"/>
</dbReference>
<dbReference type="GO" id="GO:0071949">
    <property type="term" value="F:FAD binding"/>
    <property type="evidence" value="ECO:0007669"/>
    <property type="project" value="InterPro"/>
</dbReference>
<reference evidence="8" key="1">
    <citation type="journal article" date="2012" name="PLoS Genet.">
        <title>The genomes of the fungal plant pathogens Cladosporium fulvum and Dothistroma septosporum reveal adaptation to different hosts and lifestyles but also signatures of common ancestry.</title>
        <authorList>
            <person name="de Wit P.J.G.M."/>
            <person name="van der Burgt A."/>
            <person name="Oekmen B."/>
            <person name="Stergiopoulos I."/>
            <person name="Abd-Elsalam K.A."/>
            <person name="Aerts A.L."/>
            <person name="Bahkali A.H."/>
            <person name="Beenen H.G."/>
            <person name="Chettri P."/>
            <person name="Cox M.P."/>
            <person name="Datema E."/>
            <person name="de Vries R.P."/>
            <person name="Dhillon B."/>
            <person name="Ganley A.R."/>
            <person name="Griffiths S.A."/>
            <person name="Guo Y."/>
            <person name="Hamelin R.C."/>
            <person name="Henrissat B."/>
            <person name="Kabir M.S."/>
            <person name="Jashni M.K."/>
            <person name="Kema G."/>
            <person name="Klaubauf S."/>
            <person name="Lapidus A."/>
            <person name="Levasseur A."/>
            <person name="Lindquist E."/>
            <person name="Mehrabi R."/>
            <person name="Ohm R.A."/>
            <person name="Owen T.J."/>
            <person name="Salamov A."/>
            <person name="Schwelm A."/>
            <person name="Schijlen E."/>
            <person name="Sun H."/>
            <person name="van den Burg H.A."/>
            <person name="van Ham R.C.H.J."/>
            <person name="Zhang S."/>
            <person name="Goodwin S.B."/>
            <person name="Grigoriev I.V."/>
            <person name="Collemare J."/>
            <person name="Bradshaw R.E."/>
        </authorList>
    </citation>
    <scope>NUCLEOTIDE SEQUENCE [LARGE SCALE GENOMIC DNA]</scope>
    <source>
        <strain evidence="8">NZE10 / CBS 128990</strain>
    </source>
</reference>
<evidence type="ECO:0000256" key="2">
    <source>
        <dbReference type="ARBA" id="ARBA00022630"/>
    </source>
</evidence>
<dbReference type="Gene3D" id="3.50.50.60">
    <property type="entry name" value="FAD/NAD(P)-binding domain"/>
    <property type="match status" value="1"/>
</dbReference>
<keyword evidence="5" id="KW-0503">Monooxygenase</keyword>
<evidence type="ECO:0000259" key="6">
    <source>
        <dbReference type="Pfam" id="PF01494"/>
    </source>
</evidence>
<dbReference type="InterPro" id="IPR002938">
    <property type="entry name" value="FAD-bd"/>
</dbReference>
<dbReference type="PANTHER" id="PTHR13789">
    <property type="entry name" value="MONOOXYGENASE"/>
    <property type="match status" value="1"/>
</dbReference>
<evidence type="ECO:0000256" key="5">
    <source>
        <dbReference type="ARBA" id="ARBA00023033"/>
    </source>
</evidence>
<dbReference type="SUPFAM" id="SSF51905">
    <property type="entry name" value="FAD/NAD(P)-binding domain"/>
    <property type="match status" value="1"/>
</dbReference>